<dbReference type="InterPro" id="IPR023210">
    <property type="entry name" value="NADP_OxRdtase_dom"/>
</dbReference>
<evidence type="ECO:0000313" key="3">
    <source>
        <dbReference type="EMBL" id="MCC2232005.1"/>
    </source>
</evidence>
<dbReference type="Pfam" id="PF00248">
    <property type="entry name" value="Aldo_ket_red"/>
    <property type="match status" value="1"/>
</dbReference>
<organism evidence="3 4">
    <name type="scientific">Hominifimenecus microfluidus</name>
    <dbReference type="NCBI Taxonomy" id="2885348"/>
    <lineage>
        <taxon>Bacteria</taxon>
        <taxon>Bacillati</taxon>
        <taxon>Bacillota</taxon>
        <taxon>Clostridia</taxon>
        <taxon>Lachnospirales</taxon>
        <taxon>Lachnospiraceae</taxon>
        <taxon>Hominifimenecus</taxon>
    </lineage>
</organism>
<accession>A0AAE3ECV0</accession>
<evidence type="ECO:0000313" key="4">
    <source>
        <dbReference type="Proteomes" id="UP001198182"/>
    </source>
</evidence>
<gene>
    <name evidence="3" type="ORF">LKD81_13530</name>
</gene>
<keyword evidence="4" id="KW-1185">Reference proteome</keyword>
<dbReference type="AlphaFoldDB" id="A0AAE3ECV0"/>
<proteinExistence type="predicted"/>
<protein>
    <submittedName>
        <fullName evidence="3">Aldo/keto reductase</fullName>
    </submittedName>
</protein>
<feature type="domain" description="NADP-dependent oxidoreductase" evidence="2">
    <location>
        <begin position="15"/>
        <end position="89"/>
    </location>
</feature>
<dbReference type="PANTHER" id="PTHR43364:SF4">
    <property type="entry name" value="NAD(P)-LINKED OXIDOREDUCTASE SUPERFAMILY PROTEIN"/>
    <property type="match status" value="1"/>
</dbReference>
<dbReference type="Proteomes" id="UP001198182">
    <property type="component" value="Unassembled WGS sequence"/>
</dbReference>
<dbReference type="PANTHER" id="PTHR43364">
    <property type="entry name" value="NADH-SPECIFIC METHYLGLYOXAL REDUCTASE-RELATED"/>
    <property type="match status" value="1"/>
</dbReference>
<dbReference type="GO" id="GO:0005829">
    <property type="term" value="C:cytosol"/>
    <property type="evidence" value="ECO:0007669"/>
    <property type="project" value="TreeGrafter"/>
</dbReference>
<dbReference type="RefSeq" id="WP_308454491.1">
    <property type="nucleotide sequence ID" value="NZ_JAJEQR010000047.1"/>
</dbReference>
<evidence type="ECO:0000259" key="2">
    <source>
        <dbReference type="Pfam" id="PF00248"/>
    </source>
</evidence>
<evidence type="ECO:0000256" key="1">
    <source>
        <dbReference type="ARBA" id="ARBA00023002"/>
    </source>
</evidence>
<keyword evidence="1" id="KW-0560">Oxidoreductase</keyword>
<reference evidence="3" key="1">
    <citation type="submission" date="2021-10" db="EMBL/GenBank/DDBJ databases">
        <title>Anaerobic single-cell dispensing facilitates the cultivation of human gut bacteria.</title>
        <authorList>
            <person name="Afrizal A."/>
        </authorList>
    </citation>
    <scope>NUCLEOTIDE SEQUENCE</scope>
    <source>
        <strain evidence="3">CLA-AA-H215</strain>
    </source>
</reference>
<name>A0AAE3ECV0_9FIRM</name>
<dbReference type="GO" id="GO:0016491">
    <property type="term" value="F:oxidoreductase activity"/>
    <property type="evidence" value="ECO:0007669"/>
    <property type="project" value="UniProtKB-KW"/>
</dbReference>
<dbReference type="SUPFAM" id="SSF51430">
    <property type="entry name" value="NAD(P)-linked oxidoreductase"/>
    <property type="match status" value="1"/>
</dbReference>
<sequence>MKYITLGKSDLRVSRICLGSMAFSNPTGDSAKWMTDQEKSVEIIHRALDAGINFFDTALVYNGDVSEQHIERVLKDYAKREELVVATKFTPGSCLLCNNMCRDTENKNFNGLKTNYCLPPFPTSTLEMFKASGIRQHQIAGQLESGCHG</sequence>
<dbReference type="InterPro" id="IPR036812">
    <property type="entry name" value="NAD(P)_OxRdtase_dom_sf"/>
</dbReference>
<dbReference type="Gene3D" id="3.20.20.100">
    <property type="entry name" value="NADP-dependent oxidoreductase domain"/>
    <property type="match status" value="1"/>
</dbReference>
<dbReference type="InterPro" id="IPR050523">
    <property type="entry name" value="AKR_Detox_Biosynth"/>
</dbReference>
<dbReference type="EMBL" id="JAJEQR010000047">
    <property type="protein sequence ID" value="MCC2232005.1"/>
    <property type="molecule type" value="Genomic_DNA"/>
</dbReference>
<comment type="caution">
    <text evidence="3">The sequence shown here is derived from an EMBL/GenBank/DDBJ whole genome shotgun (WGS) entry which is preliminary data.</text>
</comment>